<keyword evidence="4" id="KW-1185">Reference proteome</keyword>
<dbReference type="PANTHER" id="PTHR13621">
    <property type="entry name" value="PROLINE-RICH PROTEIN PRCC"/>
    <property type="match status" value="1"/>
</dbReference>
<protein>
    <recommendedName>
        <fullName evidence="5">Mitotic checkpoint regulator, MAD2B-interacting-domain-containing protein</fullName>
    </recommendedName>
</protein>
<sequence>MLGLDGYGSGSESESDNEKQQATKPQPPVASAPDASKSSINLPPPSSNGASSSKISLPLPKTTKRAPKKITIGLPALPKDENEEKDDIELERPAAKRQKTGAGTSSLLFMLPAPKQKAPVAQQQERVLGGGKGPGLVFNSRPSAAPAPTVVVEEADEEKDGEEAEVAPAEPLKPSSSLPFLPPSLAKGKANISLEDNPKAPVRTPLPSVSAAPAVDFFSLGIARIGNSKAATPSATSSSSLSTPSLSSAPALPTFEPPEPSAQDPYPGYYQLPSGSWAAYDVEYYERFRKKWQKDYDAYVRKLEKGAVKGFEGYEEGASEVDALKEMEKAKVEVKEREERKALTKGATGAPEEPKMKFSASKLSGIARSRHQLSTLLRDAYENREALEERIAEGRRNRKEAGNKYGMSFRILCYTGLLKSIPKGF</sequence>
<feature type="compositionally biased region" description="Low complexity" evidence="2">
    <location>
        <begin position="115"/>
        <end position="124"/>
    </location>
</feature>
<name>A0A9P6CA17_9AGAR</name>
<organism evidence="3 4">
    <name type="scientific">Macrolepiota fuliginosa MF-IS2</name>
    <dbReference type="NCBI Taxonomy" id="1400762"/>
    <lineage>
        <taxon>Eukaryota</taxon>
        <taxon>Fungi</taxon>
        <taxon>Dikarya</taxon>
        <taxon>Basidiomycota</taxon>
        <taxon>Agaricomycotina</taxon>
        <taxon>Agaricomycetes</taxon>
        <taxon>Agaricomycetidae</taxon>
        <taxon>Agaricales</taxon>
        <taxon>Agaricineae</taxon>
        <taxon>Agaricaceae</taxon>
        <taxon>Macrolepiota</taxon>
    </lineage>
</organism>
<dbReference type="Proteomes" id="UP000807342">
    <property type="component" value="Unassembled WGS sequence"/>
</dbReference>
<feature type="region of interest" description="Disordered" evidence="2">
    <location>
        <begin position="1"/>
        <end position="103"/>
    </location>
</feature>
<evidence type="ECO:0000256" key="1">
    <source>
        <dbReference type="SAM" id="Coils"/>
    </source>
</evidence>
<evidence type="ECO:0000256" key="2">
    <source>
        <dbReference type="SAM" id="MobiDB-lite"/>
    </source>
</evidence>
<dbReference type="EMBL" id="MU151053">
    <property type="protein sequence ID" value="KAF9454525.1"/>
    <property type="molecule type" value="Genomic_DNA"/>
</dbReference>
<accession>A0A9P6CA17</accession>
<feature type="compositionally biased region" description="Polar residues" evidence="2">
    <location>
        <begin position="36"/>
        <end position="55"/>
    </location>
</feature>
<feature type="region of interest" description="Disordered" evidence="2">
    <location>
        <begin position="115"/>
        <end position="206"/>
    </location>
</feature>
<feature type="coiled-coil region" evidence="1">
    <location>
        <begin position="370"/>
        <end position="404"/>
    </location>
</feature>
<dbReference type="OrthoDB" id="2555634at2759"/>
<feature type="region of interest" description="Disordered" evidence="2">
    <location>
        <begin position="229"/>
        <end position="268"/>
    </location>
</feature>
<feature type="compositionally biased region" description="Acidic residues" evidence="2">
    <location>
        <begin position="153"/>
        <end position="165"/>
    </location>
</feature>
<evidence type="ECO:0008006" key="5">
    <source>
        <dbReference type="Google" id="ProtNLM"/>
    </source>
</evidence>
<dbReference type="InterPro" id="IPR018800">
    <property type="entry name" value="PRCC"/>
</dbReference>
<dbReference type="PANTHER" id="PTHR13621:SF2">
    <property type="entry name" value="PROLINE-RICH PROTEIN PRCC"/>
    <property type="match status" value="1"/>
</dbReference>
<evidence type="ECO:0000313" key="3">
    <source>
        <dbReference type="EMBL" id="KAF9454525.1"/>
    </source>
</evidence>
<proteinExistence type="predicted"/>
<dbReference type="Pfam" id="PF10253">
    <property type="entry name" value="PRCC"/>
    <property type="match status" value="1"/>
</dbReference>
<keyword evidence="1" id="KW-0175">Coiled coil</keyword>
<gene>
    <name evidence="3" type="ORF">P691DRAFT_655906</name>
</gene>
<feature type="compositionally biased region" description="Low complexity" evidence="2">
    <location>
        <begin position="172"/>
        <end position="185"/>
    </location>
</feature>
<dbReference type="AlphaFoldDB" id="A0A9P6CA17"/>
<evidence type="ECO:0000313" key="4">
    <source>
        <dbReference type="Proteomes" id="UP000807342"/>
    </source>
</evidence>
<feature type="compositionally biased region" description="Low complexity" evidence="2">
    <location>
        <begin position="142"/>
        <end position="152"/>
    </location>
</feature>
<feature type="compositionally biased region" description="Low complexity" evidence="2">
    <location>
        <begin position="230"/>
        <end position="254"/>
    </location>
</feature>
<comment type="caution">
    <text evidence="3">The sequence shown here is derived from an EMBL/GenBank/DDBJ whole genome shotgun (WGS) entry which is preliminary data.</text>
</comment>
<reference evidence="3" key="1">
    <citation type="submission" date="2020-11" db="EMBL/GenBank/DDBJ databases">
        <authorList>
            <consortium name="DOE Joint Genome Institute"/>
            <person name="Ahrendt S."/>
            <person name="Riley R."/>
            <person name="Andreopoulos W."/>
            <person name="Labutti K."/>
            <person name="Pangilinan J."/>
            <person name="Ruiz-Duenas F.J."/>
            <person name="Barrasa J.M."/>
            <person name="Sanchez-Garcia M."/>
            <person name="Camarero S."/>
            <person name="Miyauchi S."/>
            <person name="Serrano A."/>
            <person name="Linde D."/>
            <person name="Babiker R."/>
            <person name="Drula E."/>
            <person name="Ayuso-Fernandez I."/>
            <person name="Pacheco R."/>
            <person name="Padilla G."/>
            <person name="Ferreira P."/>
            <person name="Barriuso J."/>
            <person name="Kellner H."/>
            <person name="Castanera R."/>
            <person name="Alfaro M."/>
            <person name="Ramirez L."/>
            <person name="Pisabarro A.G."/>
            <person name="Kuo A."/>
            <person name="Tritt A."/>
            <person name="Lipzen A."/>
            <person name="He G."/>
            <person name="Yan M."/>
            <person name="Ng V."/>
            <person name="Cullen D."/>
            <person name="Martin F."/>
            <person name="Rosso M.-N."/>
            <person name="Henrissat B."/>
            <person name="Hibbett D."/>
            <person name="Martinez A.T."/>
            <person name="Grigoriev I.V."/>
        </authorList>
    </citation>
    <scope>NUCLEOTIDE SEQUENCE</scope>
    <source>
        <strain evidence="3">MF-IS2</strain>
    </source>
</reference>
<dbReference type="GO" id="GO:0005634">
    <property type="term" value="C:nucleus"/>
    <property type="evidence" value="ECO:0007669"/>
    <property type="project" value="TreeGrafter"/>
</dbReference>